<keyword evidence="3 4" id="KW-0732">Signal</keyword>
<feature type="chain" id="PRO_5025655140" evidence="4">
    <location>
        <begin position="22"/>
        <end position="934"/>
    </location>
</feature>
<dbReference type="InterPro" id="IPR006626">
    <property type="entry name" value="PbH1"/>
</dbReference>
<evidence type="ECO:0000313" key="6">
    <source>
        <dbReference type="EMBL" id="VGO16891.1"/>
    </source>
</evidence>
<dbReference type="AlphaFoldDB" id="A0A6C2UBS4"/>
<evidence type="ECO:0000313" key="7">
    <source>
        <dbReference type="Proteomes" id="UP000366872"/>
    </source>
</evidence>
<dbReference type="Proteomes" id="UP000366872">
    <property type="component" value="Unassembled WGS sequence"/>
</dbReference>
<evidence type="ECO:0000259" key="5">
    <source>
        <dbReference type="PROSITE" id="PS50093"/>
    </source>
</evidence>
<dbReference type="GO" id="GO:0005576">
    <property type="term" value="C:extracellular region"/>
    <property type="evidence" value="ECO:0007669"/>
    <property type="project" value="UniProtKB-SubCell"/>
</dbReference>
<reference evidence="6 7" key="1">
    <citation type="submission" date="2019-04" db="EMBL/GenBank/DDBJ databases">
        <authorList>
            <person name="Van Vliet M D."/>
        </authorList>
    </citation>
    <scope>NUCLEOTIDE SEQUENCE [LARGE SCALE GENOMIC DNA]</scope>
    <source>
        <strain evidence="6 7">F1</strain>
    </source>
</reference>
<dbReference type="InterPro" id="IPR000601">
    <property type="entry name" value="PKD_dom"/>
</dbReference>
<dbReference type="InterPro" id="IPR011050">
    <property type="entry name" value="Pectin_lyase_fold/virulence"/>
</dbReference>
<keyword evidence="6" id="KW-0645">Protease</keyword>
<dbReference type="InterPro" id="IPR035986">
    <property type="entry name" value="PKD_dom_sf"/>
</dbReference>
<organism evidence="6 7">
    <name type="scientific">Pontiella desulfatans</name>
    <dbReference type="NCBI Taxonomy" id="2750659"/>
    <lineage>
        <taxon>Bacteria</taxon>
        <taxon>Pseudomonadati</taxon>
        <taxon>Kiritimatiellota</taxon>
        <taxon>Kiritimatiellia</taxon>
        <taxon>Kiritimatiellales</taxon>
        <taxon>Pontiellaceae</taxon>
        <taxon>Pontiella</taxon>
    </lineage>
</organism>
<dbReference type="Pfam" id="PF13229">
    <property type="entry name" value="Beta_helix"/>
    <property type="match status" value="1"/>
</dbReference>
<dbReference type="Pfam" id="PF24517">
    <property type="entry name" value="CBM96"/>
    <property type="match status" value="1"/>
</dbReference>
<evidence type="ECO:0000256" key="3">
    <source>
        <dbReference type="ARBA" id="ARBA00022729"/>
    </source>
</evidence>
<dbReference type="CDD" id="cd00146">
    <property type="entry name" value="PKD"/>
    <property type="match status" value="1"/>
</dbReference>
<dbReference type="SUPFAM" id="SSF51126">
    <property type="entry name" value="Pectin lyase-like"/>
    <property type="match status" value="1"/>
</dbReference>
<gene>
    <name evidence="6" type="ORF">PDESU_05483</name>
</gene>
<dbReference type="InterPro" id="IPR039448">
    <property type="entry name" value="Beta_helix"/>
</dbReference>
<keyword evidence="2" id="KW-0964">Secreted</keyword>
<sequence>MKNHPYTTCILSVLLLSSAQAADFYVDASVSPGGDGSFALPFQTIQAAADTMDPGDTCHIRAGTYRETVTPPLRSTTAALPIRYQAYSNESVTVTGLDVVSGWALQSGSVYTCSVPAEVSQLFIDGQLMMEARWPNSGINHLTPTNAAVETATSMVPGGISTFSDSAIGAFTNGHWNGAKMWYMPGSEWTSTSTLITDHTGNQLTFTNTSTSSALQLEAGDSYFLYGTLNALDSATEWFHDAASGILYLWAPGGIDPNTLTVEARTRRYAFDLLWERDHIQISGLNFHASSLTDQGTCNDTLIENSTFMYPTPLWDTKIWGWSGGIYIRGSHATVRNCEVAYSWGDGITFHYGSASNTVENCLVHDCNWIGGLSGGIRAAGIGHLIRRNTVYNTGRTGIVFRGCEQTRIEHNHISHVGWITKDQGGMMTGGIDGGGTVIARNWVRDHNSSAWCTGIYLDNDSRNYIVHHNVVWNYNNGMRMNKTGIDNQVYNNTFFNASHEAMGHYAPDGETYTNIKTYNNLATDAPFRGTDLQNNLLDSEANMAFAGTTHGDFRILENSTAIDYGRVIAGYTDGHAGAAPDAGAYEFGGTDWIAGIEWTPDWNSLPVPAFTNIGNAFDASASTDADGFIIRYDWDFGDGNTGYGKTVSHTYTATGSYAVVLTVLDELSGTAQTTNWITAATNIPPPTPLVDIFESGTDLFIESDGTKHDTDTLLAGKPVSGTNVLDARRVFIKFDLSALLNAPISSAVLRLYNIEGLNDTWGNAYLNLISSNWNFGTVTWDHPIGTSLGVLVGKDGPFNQYHEKDITAHVQNWQADPSSNHGIRIRGDEAHSINAKYFQSLEGANAPQLVVNYSTTTADIPIAAAEINTELQPSLTWNSTAGATYTVESSTNLIEGSWLPVQTGISGTPPANNFTDAPVSNLPPARFYRIVRP</sequence>
<keyword evidence="7" id="KW-1185">Reference proteome</keyword>
<proteinExistence type="predicted"/>
<dbReference type="SMART" id="SM00710">
    <property type="entry name" value="PbH1"/>
    <property type="match status" value="8"/>
</dbReference>
<dbReference type="EMBL" id="CAAHFG010000004">
    <property type="protein sequence ID" value="VGO16891.1"/>
    <property type="molecule type" value="Genomic_DNA"/>
</dbReference>
<dbReference type="SUPFAM" id="SSF49299">
    <property type="entry name" value="PKD domain"/>
    <property type="match status" value="1"/>
</dbReference>
<feature type="domain" description="PKD" evidence="5">
    <location>
        <begin position="618"/>
        <end position="675"/>
    </location>
</feature>
<dbReference type="PANTHER" id="PTHR36453">
    <property type="entry name" value="SECRETED PROTEIN-RELATED"/>
    <property type="match status" value="1"/>
</dbReference>
<evidence type="ECO:0000256" key="1">
    <source>
        <dbReference type="ARBA" id="ARBA00004613"/>
    </source>
</evidence>
<dbReference type="InterPro" id="IPR013783">
    <property type="entry name" value="Ig-like_fold"/>
</dbReference>
<dbReference type="RefSeq" id="WP_136082410.1">
    <property type="nucleotide sequence ID" value="NZ_CAAHFG010000004.1"/>
</dbReference>
<dbReference type="Pfam" id="PF18911">
    <property type="entry name" value="PKD_4"/>
    <property type="match status" value="1"/>
</dbReference>
<accession>A0A6C2UBS4</accession>
<dbReference type="InterPro" id="IPR012334">
    <property type="entry name" value="Pectin_lyas_fold"/>
</dbReference>
<dbReference type="GO" id="GO:0006508">
    <property type="term" value="P:proteolysis"/>
    <property type="evidence" value="ECO:0007669"/>
    <property type="project" value="UniProtKB-KW"/>
</dbReference>
<dbReference type="InterPro" id="IPR055372">
    <property type="entry name" value="CBM96"/>
</dbReference>
<name>A0A6C2UBS4_PONDE</name>
<comment type="subcellular location">
    <subcellularLocation>
        <location evidence="1">Secreted</location>
    </subcellularLocation>
</comment>
<feature type="signal peptide" evidence="4">
    <location>
        <begin position="1"/>
        <end position="21"/>
    </location>
</feature>
<dbReference type="GO" id="GO:0008233">
    <property type="term" value="F:peptidase activity"/>
    <property type="evidence" value="ECO:0007669"/>
    <property type="project" value="UniProtKB-KW"/>
</dbReference>
<keyword evidence="6" id="KW-0378">Hydrolase</keyword>
<dbReference type="PANTHER" id="PTHR36453:SF1">
    <property type="entry name" value="RIGHT HANDED BETA HELIX DOMAIN-CONTAINING PROTEIN"/>
    <property type="match status" value="1"/>
</dbReference>
<dbReference type="PROSITE" id="PS50093">
    <property type="entry name" value="PKD"/>
    <property type="match status" value="1"/>
</dbReference>
<dbReference type="Gene3D" id="2.60.40.10">
    <property type="entry name" value="Immunoglobulins"/>
    <property type="match status" value="1"/>
</dbReference>
<evidence type="ECO:0000256" key="4">
    <source>
        <dbReference type="SAM" id="SignalP"/>
    </source>
</evidence>
<dbReference type="NCBIfam" id="NF033679">
    <property type="entry name" value="DNRLRE_dom"/>
    <property type="match status" value="1"/>
</dbReference>
<dbReference type="SMART" id="SM00089">
    <property type="entry name" value="PKD"/>
    <property type="match status" value="1"/>
</dbReference>
<protein>
    <submittedName>
        <fullName evidence="6">Protease 1</fullName>
    </submittedName>
</protein>
<evidence type="ECO:0000256" key="2">
    <source>
        <dbReference type="ARBA" id="ARBA00022525"/>
    </source>
</evidence>
<dbReference type="InterPro" id="IPR022409">
    <property type="entry name" value="PKD/Chitinase_dom"/>
</dbReference>
<dbReference type="Gene3D" id="2.160.20.10">
    <property type="entry name" value="Single-stranded right-handed beta-helix, Pectin lyase-like"/>
    <property type="match status" value="2"/>
</dbReference>